<evidence type="ECO:0000313" key="9">
    <source>
        <dbReference type="Proteomes" id="UP000274909"/>
    </source>
</evidence>
<dbReference type="GO" id="GO:0016757">
    <property type="term" value="F:glycosyltransferase activity"/>
    <property type="evidence" value="ECO:0007669"/>
    <property type="project" value="UniProtKB-KW"/>
</dbReference>
<dbReference type="PANTHER" id="PTHR43179:SF12">
    <property type="entry name" value="GALACTOFURANOSYLTRANSFERASE GLFT2"/>
    <property type="match status" value="1"/>
</dbReference>
<evidence type="ECO:0000259" key="7">
    <source>
        <dbReference type="Pfam" id="PF02709"/>
    </source>
</evidence>
<feature type="compositionally biased region" description="Basic and acidic residues" evidence="5">
    <location>
        <begin position="42"/>
        <end position="56"/>
    </location>
</feature>
<feature type="domain" description="Glycosyltransferase 2-like" evidence="6">
    <location>
        <begin position="111"/>
        <end position="221"/>
    </location>
</feature>
<dbReference type="SUPFAM" id="SSF53448">
    <property type="entry name" value="Nucleotide-diphospho-sugar transferases"/>
    <property type="match status" value="1"/>
</dbReference>
<evidence type="ECO:0000256" key="4">
    <source>
        <dbReference type="ARBA" id="ARBA00022679"/>
    </source>
</evidence>
<evidence type="ECO:0000256" key="2">
    <source>
        <dbReference type="ARBA" id="ARBA00006739"/>
    </source>
</evidence>
<organism evidence="8 9">
    <name type="scientific">Labedella endophytica</name>
    <dbReference type="NCBI Taxonomy" id="1523160"/>
    <lineage>
        <taxon>Bacteria</taxon>
        <taxon>Bacillati</taxon>
        <taxon>Actinomycetota</taxon>
        <taxon>Actinomycetes</taxon>
        <taxon>Micrococcales</taxon>
        <taxon>Microbacteriaceae</taxon>
        <taxon>Labedella</taxon>
    </lineage>
</organism>
<dbReference type="EMBL" id="RZGZ01000004">
    <property type="protein sequence ID" value="RUQ98276.1"/>
    <property type="molecule type" value="Genomic_DNA"/>
</dbReference>
<keyword evidence="4 8" id="KW-0808">Transferase</keyword>
<keyword evidence="3" id="KW-0328">Glycosyltransferase</keyword>
<accession>A0A3S0VE33</accession>
<evidence type="ECO:0000259" key="6">
    <source>
        <dbReference type="Pfam" id="PF00535"/>
    </source>
</evidence>
<feature type="region of interest" description="Disordered" evidence="5">
    <location>
        <begin position="1"/>
        <end position="77"/>
    </location>
</feature>
<dbReference type="Pfam" id="PF00535">
    <property type="entry name" value="Glycos_transf_2"/>
    <property type="match status" value="1"/>
</dbReference>
<dbReference type="InterPro" id="IPR029044">
    <property type="entry name" value="Nucleotide-diphossugar_trans"/>
</dbReference>
<evidence type="ECO:0000256" key="5">
    <source>
        <dbReference type="SAM" id="MobiDB-lite"/>
    </source>
</evidence>
<dbReference type="PANTHER" id="PTHR43179">
    <property type="entry name" value="RHAMNOSYLTRANSFERASE WBBL"/>
    <property type="match status" value="1"/>
</dbReference>
<comment type="pathway">
    <text evidence="1">Cell wall biogenesis; cell wall polysaccharide biosynthesis.</text>
</comment>
<comment type="similarity">
    <text evidence="2">Belongs to the glycosyltransferase 2 family.</text>
</comment>
<feature type="domain" description="Galactosyltransferase C-terminal" evidence="7">
    <location>
        <begin position="266"/>
        <end position="316"/>
    </location>
</feature>
<dbReference type="InterPro" id="IPR001173">
    <property type="entry name" value="Glyco_trans_2-like"/>
</dbReference>
<comment type="caution">
    <text evidence="8">The sequence shown here is derived from an EMBL/GenBank/DDBJ whole genome shotgun (WGS) entry which is preliminary data.</text>
</comment>
<reference evidence="8 9" key="1">
    <citation type="submission" date="2018-12" db="EMBL/GenBank/DDBJ databases">
        <authorList>
            <person name="Li F."/>
        </authorList>
    </citation>
    <scope>NUCLEOTIDE SEQUENCE [LARGE SCALE GENOMIC DNA]</scope>
    <source>
        <strain evidence="8 9">EGI 6500705</strain>
    </source>
</reference>
<dbReference type="Pfam" id="PF02709">
    <property type="entry name" value="Glyco_transf_7C"/>
    <property type="match status" value="1"/>
</dbReference>
<feature type="compositionally biased region" description="Basic residues" evidence="5">
    <location>
        <begin position="57"/>
        <end position="75"/>
    </location>
</feature>
<evidence type="ECO:0000256" key="1">
    <source>
        <dbReference type="ARBA" id="ARBA00004776"/>
    </source>
</evidence>
<gene>
    <name evidence="8" type="ORF">ELQ94_14825</name>
</gene>
<dbReference type="AlphaFoldDB" id="A0A3S0VE33"/>
<dbReference type="OrthoDB" id="4120491at2"/>
<proteinExistence type="inferred from homology"/>
<protein>
    <submittedName>
        <fullName evidence="8">Glycosyltransferase</fullName>
    </submittedName>
</protein>
<dbReference type="Gene3D" id="3.90.550.10">
    <property type="entry name" value="Spore Coat Polysaccharide Biosynthesis Protein SpsA, Chain A"/>
    <property type="match status" value="1"/>
</dbReference>
<evidence type="ECO:0000256" key="3">
    <source>
        <dbReference type="ARBA" id="ARBA00022676"/>
    </source>
</evidence>
<keyword evidence="9" id="KW-1185">Reference proteome</keyword>
<evidence type="ECO:0000313" key="8">
    <source>
        <dbReference type="EMBL" id="RUQ98276.1"/>
    </source>
</evidence>
<name>A0A3S0VE33_9MICO</name>
<sequence>MRLDQFVGVGRSASPRVAHSVHRGDGRAAPGHAHPRGPLGARGRDRARPRGSGVDRARHRHEHAAAPRRHGRGLPRRVAGGGVVSVSGRPLVGNDWSVLNGTWPDDPPRVSVVVAHYEQADDLRRTLTALRSQTYPRELVEIVVVDDGSATAPEVPDDVVLVRQADEGFRLAAARNRGAEAASGDILCFLDADCAPEPGYLAELTRLPALSSDVVTVGRRRHADLSALPPDAPLDRLPDEVLFDDPSWLANAYERSGNLFHADARSYRYLIGATLCCSADFFRETGGFDESFTEYGGEDWDWAWRCWMHGALFAHVPTAIAWHNGPDAGGRERDPAAVNAETRRMERYIPIAGSRPHALLIGADGDVGAGATDGAGAGTGAVGDVAVRLSVALTSTQAIITADSILRHLPTARVFVGDSRAFDGMADPRIVAGEPPADVPYRIDVLAPVRIETDAPVRSLLEGVGVGADGSVRIADVDGPLLDLTSARVLARTRRWGDTSFTARTLAATGVARRLRSPEPSLAAYYGDWD</sequence>
<dbReference type="InterPro" id="IPR027791">
    <property type="entry name" value="Galactosyl_T_C"/>
</dbReference>
<dbReference type="Proteomes" id="UP000274909">
    <property type="component" value="Unassembled WGS sequence"/>
</dbReference>